<keyword evidence="5 7" id="KW-1133">Transmembrane helix</keyword>
<dbReference type="PANTHER" id="PTHR30106">
    <property type="entry name" value="INNER MEMBRANE PROTEIN YEIH-RELATED"/>
    <property type="match status" value="1"/>
</dbReference>
<gene>
    <name evidence="8" type="ORF">H2509_03985</name>
</gene>
<evidence type="ECO:0000256" key="6">
    <source>
        <dbReference type="ARBA" id="ARBA00023136"/>
    </source>
</evidence>
<dbReference type="PANTHER" id="PTHR30106:SF2">
    <property type="entry name" value="UPF0324 INNER MEMBRANE PROTEIN YEIH"/>
    <property type="match status" value="1"/>
</dbReference>
<evidence type="ECO:0000256" key="7">
    <source>
        <dbReference type="SAM" id="Phobius"/>
    </source>
</evidence>
<dbReference type="GO" id="GO:0005886">
    <property type="term" value="C:plasma membrane"/>
    <property type="evidence" value="ECO:0007669"/>
    <property type="project" value="UniProtKB-SubCell"/>
</dbReference>
<reference evidence="8 9" key="1">
    <citation type="submission" date="2020-07" db="EMBL/GenBank/DDBJ databases">
        <title>Stappia sp., F7233, whole genome shotgun sequencing project.</title>
        <authorList>
            <person name="Jiang S."/>
            <person name="Liu Z.W."/>
            <person name="Du Z.J."/>
        </authorList>
    </citation>
    <scope>NUCLEOTIDE SEQUENCE [LARGE SCALE GENOMIC DNA]</scope>
    <source>
        <strain evidence="8 9">F7233</strain>
    </source>
</reference>
<keyword evidence="6 7" id="KW-0472">Membrane</keyword>
<feature type="transmembrane region" description="Helical" evidence="7">
    <location>
        <begin position="41"/>
        <end position="57"/>
    </location>
</feature>
<feature type="transmembrane region" description="Helical" evidence="7">
    <location>
        <begin position="94"/>
        <end position="116"/>
    </location>
</feature>
<evidence type="ECO:0000256" key="4">
    <source>
        <dbReference type="ARBA" id="ARBA00022692"/>
    </source>
</evidence>
<feature type="transmembrane region" description="Helical" evidence="7">
    <location>
        <begin position="160"/>
        <end position="180"/>
    </location>
</feature>
<feature type="transmembrane region" description="Helical" evidence="7">
    <location>
        <begin position="225"/>
        <end position="242"/>
    </location>
</feature>
<dbReference type="Proteomes" id="UP000541109">
    <property type="component" value="Unassembled WGS sequence"/>
</dbReference>
<evidence type="ECO:0000256" key="5">
    <source>
        <dbReference type="ARBA" id="ARBA00022989"/>
    </source>
</evidence>
<proteinExistence type="inferred from homology"/>
<name>A0A839AA31_9HYPH</name>
<keyword evidence="3" id="KW-1003">Cell membrane</keyword>
<evidence type="ECO:0000313" key="9">
    <source>
        <dbReference type="Proteomes" id="UP000541109"/>
    </source>
</evidence>
<keyword evidence="4 7" id="KW-0812">Transmembrane</keyword>
<feature type="transmembrane region" description="Helical" evidence="7">
    <location>
        <begin position="254"/>
        <end position="274"/>
    </location>
</feature>
<evidence type="ECO:0000256" key="3">
    <source>
        <dbReference type="ARBA" id="ARBA00022475"/>
    </source>
</evidence>
<accession>A0A839AA31</accession>
<feature type="transmembrane region" description="Helical" evidence="7">
    <location>
        <begin position="69"/>
        <end position="88"/>
    </location>
</feature>
<keyword evidence="9" id="KW-1185">Reference proteome</keyword>
<dbReference type="AlphaFoldDB" id="A0A839AA31"/>
<protein>
    <submittedName>
        <fullName evidence="8">Putative sulfate exporter family transporter</fullName>
    </submittedName>
</protein>
<dbReference type="RefSeq" id="WP_182162552.1">
    <property type="nucleotide sequence ID" value="NZ_JACFXV010000039.1"/>
</dbReference>
<evidence type="ECO:0000256" key="1">
    <source>
        <dbReference type="ARBA" id="ARBA00004651"/>
    </source>
</evidence>
<feature type="transmembrane region" description="Helical" evidence="7">
    <location>
        <begin position="316"/>
        <end position="337"/>
    </location>
</feature>
<organism evidence="8 9">
    <name type="scientific">Stappia albiluteola</name>
    <dbReference type="NCBI Taxonomy" id="2758565"/>
    <lineage>
        <taxon>Bacteria</taxon>
        <taxon>Pseudomonadati</taxon>
        <taxon>Pseudomonadota</taxon>
        <taxon>Alphaproteobacteria</taxon>
        <taxon>Hyphomicrobiales</taxon>
        <taxon>Stappiaceae</taxon>
        <taxon>Stappia</taxon>
    </lineage>
</organism>
<feature type="transmembrane region" description="Helical" evidence="7">
    <location>
        <begin position="286"/>
        <end position="304"/>
    </location>
</feature>
<evidence type="ECO:0000313" key="8">
    <source>
        <dbReference type="EMBL" id="MBA5776281.1"/>
    </source>
</evidence>
<comment type="similarity">
    <text evidence="2">Belongs to the UPF0324 family.</text>
</comment>
<feature type="transmembrane region" description="Helical" evidence="7">
    <location>
        <begin position="17"/>
        <end position="35"/>
    </location>
</feature>
<comment type="caution">
    <text evidence="8">The sequence shown here is derived from an EMBL/GenBank/DDBJ whole genome shotgun (WGS) entry which is preliminary data.</text>
</comment>
<dbReference type="InterPro" id="IPR018383">
    <property type="entry name" value="UPF0324_pro"/>
</dbReference>
<comment type="subcellular location">
    <subcellularLocation>
        <location evidence="1">Cell membrane</location>
        <topology evidence="1">Multi-pass membrane protein</topology>
    </subcellularLocation>
</comment>
<evidence type="ECO:0000256" key="2">
    <source>
        <dbReference type="ARBA" id="ARBA00007977"/>
    </source>
</evidence>
<dbReference type="EMBL" id="JACFXV010000039">
    <property type="protein sequence ID" value="MBA5776281.1"/>
    <property type="molecule type" value="Genomic_DNA"/>
</dbReference>
<sequence length="338" mass="34218">MTTATAPADGLISRARLILPGAGTALLVAAAASFVADTYGGPVMLLALLIGIALNFLSEGDKVGAGIRFTSKTILKLGVALLGLRIAASDVLALGTGTVVELIAAMAITIFAGLLLSRAQKRTPAFGMLVGGATAICGASAALAISSALPDNGSKDRETVFTVVAVTTLSTIAMVVYPVIANLFGFDDRATGILLGATIHDVAQVVGAGYAVSEEAGDTATIVKLFRVAMLLPVVFLVSLAFRGEAAGAVKGKLPIPLFAIGFIAMVAVNSLGLMPDMLRAPLVDLSRWCLIAAVAAIGLTTSIPDMLKIGRSAVLTAVATTLVLLGAILTFLSLTIS</sequence>
<dbReference type="Pfam" id="PF03601">
    <property type="entry name" value="Cons_hypoth698"/>
    <property type="match status" value="1"/>
</dbReference>
<feature type="transmembrane region" description="Helical" evidence="7">
    <location>
        <begin position="128"/>
        <end position="148"/>
    </location>
</feature>